<keyword evidence="2" id="KW-1185">Reference proteome</keyword>
<name>A0A667GXE4_LYNCA</name>
<dbReference type="GO" id="GO:0070131">
    <property type="term" value="P:positive regulation of mitochondrial translation"/>
    <property type="evidence" value="ECO:0007669"/>
    <property type="project" value="TreeGrafter"/>
</dbReference>
<dbReference type="AlphaFoldDB" id="A0A667GXE4"/>
<organism evidence="1 2">
    <name type="scientific">Lynx canadensis</name>
    <name type="common">Canada lynx</name>
    <name type="synonym">Felis canadensis</name>
    <dbReference type="NCBI Taxonomy" id="61383"/>
    <lineage>
        <taxon>Eukaryota</taxon>
        <taxon>Metazoa</taxon>
        <taxon>Chordata</taxon>
        <taxon>Craniata</taxon>
        <taxon>Vertebrata</taxon>
        <taxon>Euteleostomi</taxon>
        <taxon>Mammalia</taxon>
        <taxon>Eutheria</taxon>
        <taxon>Laurasiatheria</taxon>
        <taxon>Carnivora</taxon>
        <taxon>Feliformia</taxon>
        <taxon>Felidae</taxon>
        <taxon>Felinae</taxon>
        <taxon>Lynx</taxon>
    </lineage>
</organism>
<dbReference type="PANTHER" id="PTHR16255:SF1">
    <property type="entry name" value="REQUIRED FOR MEIOTIC NUCLEAR DIVISION PROTEIN 1 HOMOLOG"/>
    <property type="match status" value="1"/>
</dbReference>
<evidence type="ECO:0000313" key="2">
    <source>
        <dbReference type="Proteomes" id="UP000472241"/>
    </source>
</evidence>
<dbReference type="PANTHER" id="PTHR16255">
    <property type="entry name" value="REQUIRED FOR MEIOTIC NUCLEAR DIVISION PROTEIN 1 HOMOLOG"/>
    <property type="match status" value="1"/>
</dbReference>
<dbReference type="InterPro" id="IPR051624">
    <property type="entry name" value="RMD1/Sad1-interacting"/>
</dbReference>
<accession>A0A667GXE4</accession>
<protein>
    <submittedName>
        <fullName evidence="1">Required for meiotic nuclear division 1 homolog</fullName>
    </submittedName>
</protein>
<proteinExistence type="predicted"/>
<gene>
    <name evidence="1" type="primary">RMND1</name>
</gene>
<reference evidence="1" key="2">
    <citation type="submission" date="2025-09" db="UniProtKB">
        <authorList>
            <consortium name="Ensembl"/>
        </authorList>
    </citation>
    <scope>IDENTIFICATION</scope>
</reference>
<sequence length="207" mass="23214">MSARLFRALAGSHCILSKVYQCQRLAHRTLKPLKEFETTVCSTVTRSQNLDLFFPETAAGDLSKSQVLETSQKIPNTNILSPLNAAHCQGEKVHLPTRKSFSTHRKVTHKPNLLGSKWFIKILERQYSSISTETVVPKQDFPQIKRPLKASRTRQPSRTNLPVLSVNEDLMHCTAFATADEYHLGTLSQDLVSHGYVEVTSLPRGTS</sequence>
<evidence type="ECO:0000313" key="1">
    <source>
        <dbReference type="Ensembl" id="ENSLCNP00005003580.1"/>
    </source>
</evidence>
<dbReference type="Ensembl" id="ENSLCNT00005004049.1">
    <property type="protein sequence ID" value="ENSLCNP00005003580.1"/>
    <property type="gene ID" value="ENSLCNG00005002477.1"/>
</dbReference>
<dbReference type="Proteomes" id="UP000472241">
    <property type="component" value="Unplaced"/>
</dbReference>
<reference evidence="1" key="1">
    <citation type="submission" date="2025-08" db="UniProtKB">
        <authorList>
            <consortium name="Ensembl"/>
        </authorList>
    </citation>
    <scope>IDENTIFICATION</scope>
</reference>